<comment type="similarity">
    <text evidence="1">Belongs to the universal stress protein A family.</text>
</comment>
<evidence type="ECO:0000256" key="1">
    <source>
        <dbReference type="ARBA" id="ARBA00008791"/>
    </source>
</evidence>
<dbReference type="InterPro" id="IPR006015">
    <property type="entry name" value="Universal_stress_UspA"/>
</dbReference>
<comment type="caution">
    <text evidence="3">The sequence shown here is derived from an EMBL/GenBank/DDBJ whole genome shotgun (WGS) entry which is preliminary data.</text>
</comment>
<protein>
    <submittedName>
        <fullName evidence="3">Universal stress protein</fullName>
    </submittedName>
</protein>
<dbReference type="Proteomes" id="UP000574690">
    <property type="component" value="Unassembled WGS sequence"/>
</dbReference>
<organism evidence="3 4">
    <name type="scientific">Glycomyces artemisiae</name>
    <dbReference type="NCBI Taxonomy" id="1076443"/>
    <lineage>
        <taxon>Bacteria</taxon>
        <taxon>Bacillati</taxon>
        <taxon>Actinomycetota</taxon>
        <taxon>Actinomycetes</taxon>
        <taxon>Glycomycetales</taxon>
        <taxon>Glycomycetaceae</taxon>
        <taxon>Glycomyces</taxon>
    </lineage>
</organism>
<evidence type="ECO:0000313" key="4">
    <source>
        <dbReference type="Proteomes" id="UP000574690"/>
    </source>
</evidence>
<dbReference type="PANTHER" id="PTHR31964:SF113">
    <property type="entry name" value="USPA DOMAIN-CONTAINING PROTEIN"/>
    <property type="match status" value="1"/>
</dbReference>
<sequence>MEQTERVVVGVDGSPVSMEALAWALRYAEKTGAAVAAVYGWQPPVVYGTAVEAVPGESFTETAERALNESVDAALDGREDLVVERTAALGHPAKVLIEQSKTADLLVVGSRGQGGIKGTLLGSVSLHCVTNADCPVVVIRAAE</sequence>
<dbReference type="AlphaFoldDB" id="A0A850C544"/>
<dbReference type="EMBL" id="JABFXE010000181">
    <property type="protein sequence ID" value="NUQ87661.1"/>
    <property type="molecule type" value="Genomic_DNA"/>
</dbReference>
<dbReference type="SUPFAM" id="SSF52402">
    <property type="entry name" value="Adenine nucleotide alpha hydrolases-like"/>
    <property type="match status" value="1"/>
</dbReference>
<feature type="domain" description="UspA" evidence="2">
    <location>
        <begin position="5"/>
        <end position="140"/>
    </location>
</feature>
<gene>
    <name evidence="3" type="ORF">HOQ43_04260</name>
</gene>
<dbReference type="Gene3D" id="3.40.50.620">
    <property type="entry name" value="HUPs"/>
    <property type="match status" value="1"/>
</dbReference>
<proteinExistence type="inferred from homology"/>
<dbReference type="Pfam" id="PF00582">
    <property type="entry name" value="Usp"/>
    <property type="match status" value="1"/>
</dbReference>
<dbReference type="InterPro" id="IPR006016">
    <property type="entry name" value="UspA"/>
</dbReference>
<dbReference type="InterPro" id="IPR014729">
    <property type="entry name" value="Rossmann-like_a/b/a_fold"/>
</dbReference>
<name>A0A850C544_9ACTN</name>
<accession>A0A850C544</accession>
<evidence type="ECO:0000313" key="3">
    <source>
        <dbReference type="EMBL" id="NUQ87661.1"/>
    </source>
</evidence>
<reference evidence="3 4" key="1">
    <citation type="submission" date="2020-05" db="EMBL/GenBank/DDBJ databases">
        <title>DNA-SIP metagenomic assembled genomes.</title>
        <authorList>
            <person name="Yu J."/>
        </authorList>
    </citation>
    <scope>NUCLEOTIDE SEQUENCE [LARGE SCALE GENOMIC DNA]</scope>
    <source>
        <strain evidence="3">Bin5.27</strain>
    </source>
</reference>
<dbReference type="PRINTS" id="PR01438">
    <property type="entry name" value="UNVRSLSTRESS"/>
</dbReference>
<evidence type="ECO:0000259" key="2">
    <source>
        <dbReference type="Pfam" id="PF00582"/>
    </source>
</evidence>
<dbReference type="PANTHER" id="PTHR31964">
    <property type="entry name" value="ADENINE NUCLEOTIDE ALPHA HYDROLASES-LIKE SUPERFAMILY PROTEIN"/>
    <property type="match status" value="1"/>
</dbReference>